<dbReference type="eggNOG" id="ENOG502RXYZ">
    <property type="taxonomic scope" value="Eukaryota"/>
</dbReference>
<dbReference type="AlphaFoldDB" id="B3RSH9"/>
<organism evidence="2 3">
    <name type="scientific">Trichoplax adhaerens</name>
    <name type="common">Trichoplax reptans</name>
    <dbReference type="NCBI Taxonomy" id="10228"/>
    <lineage>
        <taxon>Eukaryota</taxon>
        <taxon>Metazoa</taxon>
        <taxon>Placozoa</taxon>
        <taxon>Uniplacotomia</taxon>
        <taxon>Trichoplacea</taxon>
        <taxon>Trichoplacidae</taxon>
        <taxon>Trichoplax</taxon>
    </lineage>
</organism>
<evidence type="ECO:0000256" key="1">
    <source>
        <dbReference type="ARBA" id="ARBA00034127"/>
    </source>
</evidence>
<gene>
    <name evidence="2" type="ORF">TRIADDRAFT_54603</name>
</gene>
<reference evidence="2 3" key="1">
    <citation type="journal article" date="2008" name="Nature">
        <title>The Trichoplax genome and the nature of placozoans.</title>
        <authorList>
            <person name="Srivastava M."/>
            <person name="Begovic E."/>
            <person name="Chapman J."/>
            <person name="Putnam N.H."/>
            <person name="Hellsten U."/>
            <person name="Kawashima T."/>
            <person name="Kuo A."/>
            <person name="Mitros T."/>
            <person name="Salamov A."/>
            <person name="Carpenter M.L."/>
            <person name="Signorovitch A.Y."/>
            <person name="Moreno M.A."/>
            <person name="Kamm K."/>
            <person name="Grimwood J."/>
            <person name="Schmutz J."/>
            <person name="Shapiro H."/>
            <person name="Grigoriev I.V."/>
            <person name="Buss L.W."/>
            <person name="Schierwater B."/>
            <person name="Dellaporta S.L."/>
            <person name="Rokhsar D.S."/>
        </authorList>
    </citation>
    <scope>NUCLEOTIDE SEQUENCE [LARGE SCALE GENOMIC DNA]</scope>
    <source>
        <strain evidence="2 3">Grell-BS-1999</strain>
    </source>
</reference>
<sequence length="166" mass="19376">MPKIKLLGNKSKKALHPYSRKAAQLTKEVHRVERVNKGKAERANVVITNAKKLRWFQQQLDPDVTVYTKSQLCQLIELYLERFNTELEEIANLKKLGRKLDSKASREGNIQLILEQERQQYSSSGFEAPDLTREENLKKFREWNGDLKGLPNVVTCKFYEKDKLDN</sequence>
<dbReference type="InterPro" id="IPR038356">
    <property type="entry name" value="Tma16_sf"/>
</dbReference>
<dbReference type="Pfam" id="PF11176">
    <property type="entry name" value="Tma16"/>
    <property type="match status" value="1"/>
</dbReference>
<name>B3RSH9_TRIAD</name>
<dbReference type="GeneID" id="6752272"/>
<dbReference type="Gene3D" id="1.20.1440.170">
    <property type="entry name" value="Translation machinery-associated protein 16-like"/>
    <property type="match status" value="1"/>
</dbReference>
<dbReference type="PhylomeDB" id="B3RSH9"/>
<dbReference type="KEGG" id="tad:TRIADDRAFT_54603"/>
<dbReference type="RefSeq" id="XP_002111059.1">
    <property type="nucleotide sequence ID" value="XM_002111023.1"/>
</dbReference>
<dbReference type="PANTHER" id="PTHR13349">
    <property type="entry name" value="TRANSLATION MACHINERY-ASSOCIATED PROTEIN 16"/>
    <property type="match status" value="1"/>
</dbReference>
<dbReference type="GO" id="GO:0005634">
    <property type="term" value="C:nucleus"/>
    <property type="evidence" value="ECO:0000318"/>
    <property type="project" value="GO_Central"/>
</dbReference>
<dbReference type="CTD" id="6752272"/>
<accession>B3RSH9</accession>
<protein>
    <recommendedName>
        <fullName evidence="4">Translation machinery-associated protein 16</fullName>
    </recommendedName>
</protein>
<dbReference type="PANTHER" id="PTHR13349:SF2">
    <property type="entry name" value="TRANSLATION MACHINERY-ASSOCIATED PROTEIN 16"/>
    <property type="match status" value="1"/>
</dbReference>
<keyword evidence="3" id="KW-1185">Reference proteome</keyword>
<dbReference type="STRING" id="10228.B3RSH9"/>
<proteinExistence type="inferred from homology"/>
<comment type="similarity">
    <text evidence="1">Belongs to the TMA16 family.</text>
</comment>
<evidence type="ECO:0008006" key="4">
    <source>
        <dbReference type="Google" id="ProtNLM"/>
    </source>
</evidence>
<evidence type="ECO:0000313" key="3">
    <source>
        <dbReference type="Proteomes" id="UP000009022"/>
    </source>
</evidence>
<dbReference type="InterPro" id="IPR021346">
    <property type="entry name" value="Tma16"/>
</dbReference>
<dbReference type="OrthoDB" id="270284at2759"/>
<dbReference type="InParanoid" id="B3RSH9"/>
<dbReference type="FunFam" id="1.20.1440.170:FF:000001">
    <property type="entry name" value="Translation machinery-associated 16 homolog"/>
    <property type="match status" value="1"/>
</dbReference>
<dbReference type="EMBL" id="DS985243">
    <property type="protein sequence ID" value="EDV27063.1"/>
    <property type="molecule type" value="Genomic_DNA"/>
</dbReference>
<dbReference type="OMA" id="SWFLGQI"/>
<dbReference type="HOGENOM" id="CLU_105581_1_1_1"/>
<evidence type="ECO:0000313" key="2">
    <source>
        <dbReference type="EMBL" id="EDV27063.1"/>
    </source>
</evidence>
<dbReference type="Proteomes" id="UP000009022">
    <property type="component" value="Unassembled WGS sequence"/>
</dbReference>